<keyword evidence="7 10" id="KW-0067">ATP-binding</keyword>
<evidence type="ECO:0000256" key="7">
    <source>
        <dbReference type="ARBA" id="ARBA00022840"/>
    </source>
</evidence>
<evidence type="ECO:0000313" key="14">
    <source>
        <dbReference type="Proteomes" id="UP000009168"/>
    </source>
</evidence>
<feature type="compositionally biased region" description="Low complexity" evidence="11">
    <location>
        <begin position="969"/>
        <end position="1007"/>
    </location>
</feature>
<evidence type="ECO:0000256" key="11">
    <source>
        <dbReference type="SAM" id="MobiDB-lite"/>
    </source>
</evidence>
<dbReference type="PROSITE" id="PS00107">
    <property type="entry name" value="PROTEIN_KINASE_ATP"/>
    <property type="match status" value="1"/>
</dbReference>
<name>Q22KP3_TETTS</name>
<evidence type="ECO:0000256" key="9">
    <source>
        <dbReference type="ARBA" id="ARBA00048679"/>
    </source>
</evidence>
<evidence type="ECO:0000313" key="13">
    <source>
        <dbReference type="EMBL" id="EAR85756.2"/>
    </source>
</evidence>
<dbReference type="InterPro" id="IPR017441">
    <property type="entry name" value="Protein_kinase_ATP_BS"/>
</dbReference>
<organism evidence="13 14">
    <name type="scientific">Tetrahymena thermophila (strain SB210)</name>
    <dbReference type="NCBI Taxonomy" id="312017"/>
    <lineage>
        <taxon>Eukaryota</taxon>
        <taxon>Sar</taxon>
        <taxon>Alveolata</taxon>
        <taxon>Ciliophora</taxon>
        <taxon>Intramacronucleata</taxon>
        <taxon>Oligohymenophorea</taxon>
        <taxon>Hymenostomatida</taxon>
        <taxon>Tetrahymenina</taxon>
        <taxon>Tetrahymenidae</taxon>
        <taxon>Tetrahymena</taxon>
    </lineage>
</organism>
<feature type="region of interest" description="Disordered" evidence="11">
    <location>
        <begin position="874"/>
        <end position="923"/>
    </location>
</feature>
<dbReference type="Proteomes" id="UP000009168">
    <property type="component" value="Unassembled WGS sequence"/>
</dbReference>
<comment type="catalytic activity">
    <reaction evidence="9">
        <text>L-seryl-[protein] + ATP = O-phospho-L-seryl-[protein] + ADP + H(+)</text>
        <dbReference type="Rhea" id="RHEA:17989"/>
        <dbReference type="Rhea" id="RHEA-COMP:9863"/>
        <dbReference type="Rhea" id="RHEA-COMP:11604"/>
        <dbReference type="ChEBI" id="CHEBI:15378"/>
        <dbReference type="ChEBI" id="CHEBI:29999"/>
        <dbReference type="ChEBI" id="CHEBI:30616"/>
        <dbReference type="ChEBI" id="CHEBI:83421"/>
        <dbReference type="ChEBI" id="CHEBI:456216"/>
        <dbReference type="EC" id="2.7.11.1"/>
    </reaction>
</comment>
<gene>
    <name evidence="13" type="ORF">TTHERM_00312380</name>
</gene>
<dbReference type="GeneID" id="7846470"/>
<dbReference type="CDD" id="cd08215">
    <property type="entry name" value="STKc_Nek"/>
    <property type="match status" value="1"/>
</dbReference>
<feature type="region of interest" description="Disordered" evidence="11">
    <location>
        <begin position="391"/>
        <end position="410"/>
    </location>
</feature>
<dbReference type="EMBL" id="GG662498">
    <property type="protein sequence ID" value="EAR85756.2"/>
    <property type="molecule type" value="Genomic_DNA"/>
</dbReference>
<dbReference type="PANTHER" id="PTHR44899:SF3">
    <property type="entry name" value="SERINE_THREONINE-PROTEIN KINASE NEK1"/>
    <property type="match status" value="1"/>
</dbReference>
<evidence type="ECO:0000259" key="12">
    <source>
        <dbReference type="PROSITE" id="PS50011"/>
    </source>
</evidence>
<dbReference type="HOGENOM" id="CLU_273478_0_0_1"/>
<dbReference type="AlphaFoldDB" id="Q22KP3"/>
<dbReference type="PANTHER" id="PTHR44899">
    <property type="entry name" value="CAMK FAMILY PROTEIN KINASE"/>
    <property type="match status" value="1"/>
</dbReference>
<dbReference type="STRING" id="312017.Q22KP3"/>
<evidence type="ECO:0000256" key="5">
    <source>
        <dbReference type="ARBA" id="ARBA00022741"/>
    </source>
</evidence>
<feature type="compositionally biased region" description="Basic residues" evidence="11">
    <location>
        <begin position="291"/>
        <end position="303"/>
    </location>
</feature>
<feature type="region of interest" description="Disordered" evidence="11">
    <location>
        <begin position="416"/>
        <end position="464"/>
    </location>
</feature>
<evidence type="ECO:0000256" key="1">
    <source>
        <dbReference type="ARBA" id="ARBA00010886"/>
    </source>
</evidence>
<dbReference type="GO" id="GO:0005524">
    <property type="term" value="F:ATP binding"/>
    <property type="evidence" value="ECO:0007669"/>
    <property type="project" value="UniProtKB-UniRule"/>
</dbReference>
<feature type="compositionally biased region" description="Polar residues" evidence="11">
    <location>
        <begin position="304"/>
        <end position="319"/>
    </location>
</feature>
<feature type="compositionally biased region" description="Polar residues" evidence="11">
    <location>
        <begin position="838"/>
        <end position="847"/>
    </location>
</feature>
<dbReference type="FunFam" id="1.10.510.10:FF:000869">
    <property type="entry name" value="Nek protein kinase"/>
    <property type="match status" value="1"/>
</dbReference>
<keyword evidence="5 10" id="KW-0547">Nucleotide-binding</keyword>
<dbReference type="PROSITE" id="PS00108">
    <property type="entry name" value="PROTEIN_KINASE_ST"/>
    <property type="match status" value="1"/>
</dbReference>
<feature type="region of interest" description="Disordered" evidence="11">
    <location>
        <begin position="825"/>
        <end position="847"/>
    </location>
</feature>
<feature type="region of interest" description="Disordered" evidence="11">
    <location>
        <begin position="962"/>
        <end position="1009"/>
    </location>
</feature>
<proteinExistence type="inferred from homology"/>
<dbReference type="EC" id="2.7.11.1" evidence="2"/>
<dbReference type="InParanoid" id="Q22KP3"/>
<keyword evidence="4" id="KW-0808">Transferase</keyword>
<dbReference type="InterPro" id="IPR051131">
    <property type="entry name" value="NEK_Ser/Thr_kinase_NIMA"/>
</dbReference>
<evidence type="ECO:0000256" key="10">
    <source>
        <dbReference type="PROSITE-ProRule" id="PRU10141"/>
    </source>
</evidence>
<comment type="catalytic activity">
    <reaction evidence="8">
        <text>L-threonyl-[protein] + ATP = O-phospho-L-threonyl-[protein] + ADP + H(+)</text>
        <dbReference type="Rhea" id="RHEA:46608"/>
        <dbReference type="Rhea" id="RHEA-COMP:11060"/>
        <dbReference type="Rhea" id="RHEA-COMP:11605"/>
        <dbReference type="ChEBI" id="CHEBI:15378"/>
        <dbReference type="ChEBI" id="CHEBI:30013"/>
        <dbReference type="ChEBI" id="CHEBI:30616"/>
        <dbReference type="ChEBI" id="CHEBI:61977"/>
        <dbReference type="ChEBI" id="CHEBI:456216"/>
        <dbReference type="EC" id="2.7.11.1"/>
    </reaction>
</comment>
<dbReference type="SMART" id="SM00220">
    <property type="entry name" value="S_TKc"/>
    <property type="match status" value="1"/>
</dbReference>
<dbReference type="RefSeq" id="XP_001033419.2">
    <property type="nucleotide sequence ID" value="XM_001033419.2"/>
</dbReference>
<feature type="compositionally biased region" description="Polar residues" evidence="11">
    <location>
        <begin position="1042"/>
        <end position="1090"/>
    </location>
</feature>
<dbReference type="PROSITE" id="PS50011">
    <property type="entry name" value="PROTEIN_KINASE_DOM"/>
    <property type="match status" value="1"/>
</dbReference>
<sequence>MAQKEYKKLYKEIEVIGRGNFGSATLVEKLDNKKQYIAKKIVLSSLNPKQQDSALQEAQLLKDLNHKNIVSYIESFKEEDLLIIIMEYCEHGDLAFHIKRKKQKKEYFPEMLIVNWFYELALSIKYIHEKKILHRDIKTSNIFITRDGTIKIGDFGISKVLENTTSVANTVVGTPYYMSPEVCESKPYTYKSDIWALGCVLYELCALEHAFESNNLLGLIFKIVQQNISDIPSFYSKELNDLIHKLLNKNEQERPVINDILNDISTQKLFKQYLEVRVDPSQVKQDQQISHSKRSSNNHHHHQGLSNVNDGKGNSTNKENNAQNQFIITDKTNIPKTNMQDGTTSIQTVDSQIYQINNQQLQNAQNQHHHEHKEEPEYKIKAKIIKRNVYTPDTLTKNNSERPSSQISNSNTHAHLKQVGNSNNTSNNVSNNVNSNANTNYTSNNNIAISNNTNNNDFKDGTHDEYYHDEDLNTFKSQRNKFDESTAIKHNNFIKQDSPVTLQKVKSQSTFNHQSKFKKEDGSKQFDMFSSSRNAPHQQAASQPHNIMVNSQGNQRNQQYQNICQQIASHEQTYNQPSFVKQTPKQLAQRKKEEKTRLQQEQLTEYTKSQIKNSMISRERYIQNVYGEKFLSNQSVLKQYEESIHKQQKNLHLEPIQLNNMNNAKQLLKNNFMSDRNSSPINRHQQTNFMMVETQFQQDIPIPSINGHNQRSPNSYKQQIDNVNIYSEIDYPIETSEKFAVSTQINRRRNNNGSKSDVASLIQEDDQQKGTYNMIHRNVPSYKNQFAFLNGGVQKTFKFHTQQDELAESEVLDQQNVQNKFNLNKQKAKIQQMQQDQSTHAHQQGGVSYSNTQFESDLNLDQIKNNETIYQDIPLPNVKKTDSEALSSPHQNSFESYFSKEEITDQVQENSKQSQNNKGLQYKIKTKQLQSTFKHAKQQRQETQEDEYDQEQFEDYFSDEDAEMKKQLKQAQNSNSNNNNSNNNKEQNRKSSNYSNSSNNNNNNNKNNHLESIAENDCEQTQFTPLQSMIGHQQVLNFQQSVRKQSNGKSQVTNQDSLKQSKNLQRQNSSNSNDDLPPQRLSNNQSRNSPKNANDNSFKNNSNPQMNLNQSKLISLRKKCQQSLGDHFDKVYDIIQKSNQQNIKDQKMLQMLVDIVGKSKINDCFEVEQLIFIEEEMRKK</sequence>
<feature type="domain" description="Protein kinase" evidence="12">
    <location>
        <begin position="10"/>
        <end position="270"/>
    </location>
</feature>
<dbReference type="Pfam" id="PF00069">
    <property type="entry name" value="Pkinase"/>
    <property type="match status" value="1"/>
</dbReference>
<protein>
    <recommendedName>
        <fullName evidence="2">non-specific serine/threonine protein kinase</fullName>
        <ecNumber evidence="2">2.7.11.1</ecNumber>
    </recommendedName>
</protein>
<feature type="region of interest" description="Disordered" evidence="11">
    <location>
        <begin position="1042"/>
        <end position="1106"/>
    </location>
</feature>
<feature type="compositionally biased region" description="Low complexity" evidence="11">
    <location>
        <begin position="1091"/>
        <end position="1103"/>
    </location>
</feature>
<dbReference type="eggNOG" id="KOG0589">
    <property type="taxonomic scope" value="Eukaryota"/>
</dbReference>
<reference evidence="14" key="1">
    <citation type="journal article" date="2006" name="PLoS Biol.">
        <title>Macronuclear genome sequence of the ciliate Tetrahymena thermophila, a model eukaryote.</title>
        <authorList>
            <person name="Eisen J.A."/>
            <person name="Coyne R.S."/>
            <person name="Wu M."/>
            <person name="Wu D."/>
            <person name="Thiagarajan M."/>
            <person name="Wortman J.R."/>
            <person name="Badger J.H."/>
            <person name="Ren Q."/>
            <person name="Amedeo P."/>
            <person name="Jones K.M."/>
            <person name="Tallon L.J."/>
            <person name="Delcher A.L."/>
            <person name="Salzberg S.L."/>
            <person name="Silva J.C."/>
            <person name="Haas B.J."/>
            <person name="Majoros W.H."/>
            <person name="Farzad M."/>
            <person name="Carlton J.M."/>
            <person name="Smith R.K. Jr."/>
            <person name="Garg J."/>
            <person name="Pearlman R.E."/>
            <person name="Karrer K.M."/>
            <person name="Sun L."/>
            <person name="Manning G."/>
            <person name="Elde N.C."/>
            <person name="Turkewitz A.P."/>
            <person name="Asai D.J."/>
            <person name="Wilkes D.E."/>
            <person name="Wang Y."/>
            <person name="Cai H."/>
            <person name="Collins K."/>
            <person name="Stewart B.A."/>
            <person name="Lee S.R."/>
            <person name="Wilamowska K."/>
            <person name="Weinberg Z."/>
            <person name="Ruzzo W.L."/>
            <person name="Wloga D."/>
            <person name="Gaertig J."/>
            <person name="Frankel J."/>
            <person name="Tsao C.-C."/>
            <person name="Gorovsky M.A."/>
            <person name="Keeling P.J."/>
            <person name="Waller R.F."/>
            <person name="Patron N.J."/>
            <person name="Cherry J.M."/>
            <person name="Stover N.A."/>
            <person name="Krieger C.J."/>
            <person name="del Toro C."/>
            <person name="Ryder H.F."/>
            <person name="Williamson S.C."/>
            <person name="Barbeau R.A."/>
            <person name="Hamilton E.P."/>
            <person name="Orias E."/>
        </authorList>
    </citation>
    <scope>NUCLEOTIDE SEQUENCE [LARGE SCALE GENOMIC DNA]</scope>
    <source>
        <strain evidence="14">SB210</strain>
    </source>
</reference>
<dbReference type="KEGG" id="tet:TTHERM_00312380"/>
<keyword evidence="3" id="KW-0723">Serine/threonine-protein kinase</keyword>
<feature type="region of interest" description="Disordered" evidence="11">
    <location>
        <begin position="281"/>
        <end position="319"/>
    </location>
</feature>
<feature type="compositionally biased region" description="Low complexity" evidence="11">
    <location>
        <begin position="421"/>
        <end position="456"/>
    </location>
</feature>
<evidence type="ECO:0000256" key="3">
    <source>
        <dbReference type="ARBA" id="ARBA00022527"/>
    </source>
</evidence>
<accession>Q22KP3</accession>
<evidence type="ECO:0000256" key="8">
    <source>
        <dbReference type="ARBA" id="ARBA00047899"/>
    </source>
</evidence>
<dbReference type="GO" id="GO:0004674">
    <property type="term" value="F:protein serine/threonine kinase activity"/>
    <property type="evidence" value="ECO:0007669"/>
    <property type="project" value="UniProtKB-KW"/>
</dbReference>
<feature type="binding site" evidence="10">
    <location>
        <position position="40"/>
    </location>
    <ligand>
        <name>ATP</name>
        <dbReference type="ChEBI" id="CHEBI:30616"/>
    </ligand>
</feature>
<keyword evidence="6 13" id="KW-0418">Kinase</keyword>
<dbReference type="Gene3D" id="3.30.200.20">
    <property type="entry name" value="Phosphorylase Kinase, domain 1"/>
    <property type="match status" value="1"/>
</dbReference>
<dbReference type="InterPro" id="IPR011009">
    <property type="entry name" value="Kinase-like_dom_sf"/>
</dbReference>
<dbReference type="OrthoDB" id="248923at2759"/>
<evidence type="ECO:0000256" key="6">
    <source>
        <dbReference type="ARBA" id="ARBA00022777"/>
    </source>
</evidence>
<feature type="compositionally biased region" description="Polar residues" evidence="11">
    <location>
        <begin position="905"/>
        <end position="919"/>
    </location>
</feature>
<dbReference type="FunFam" id="3.30.200.20:FF:000097">
    <property type="entry name" value="Probable serine/threonine-protein kinase nek1"/>
    <property type="match status" value="1"/>
</dbReference>
<feature type="compositionally biased region" description="Polar residues" evidence="11">
    <location>
        <begin position="884"/>
        <end position="896"/>
    </location>
</feature>
<dbReference type="Gene3D" id="1.10.510.10">
    <property type="entry name" value="Transferase(Phosphotransferase) domain 1"/>
    <property type="match status" value="1"/>
</dbReference>
<evidence type="ECO:0000256" key="4">
    <source>
        <dbReference type="ARBA" id="ARBA00022679"/>
    </source>
</evidence>
<dbReference type="SUPFAM" id="SSF56112">
    <property type="entry name" value="Protein kinase-like (PK-like)"/>
    <property type="match status" value="1"/>
</dbReference>
<evidence type="ECO:0000256" key="2">
    <source>
        <dbReference type="ARBA" id="ARBA00012513"/>
    </source>
</evidence>
<keyword evidence="14" id="KW-1185">Reference proteome</keyword>
<dbReference type="InterPro" id="IPR000719">
    <property type="entry name" value="Prot_kinase_dom"/>
</dbReference>
<dbReference type="InterPro" id="IPR008271">
    <property type="entry name" value="Ser/Thr_kinase_AS"/>
</dbReference>
<comment type="similarity">
    <text evidence="1">Belongs to the protein kinase superfamily. NEK Ser/Thr protein kinase family. NIMA subfamily.</text>
</comment>